<evidence type="ECO:0000313" key="1">
    <source>
        <dbReference type="EMBL" id="KAJ0094266.1"/>
    </source>
</evidence>
<keyword evidence="2" id="KW-1185">Reference proteome</keyword>
<dbReference type="Proteomes" id="UP001164250">
    <property type="component" value="Chromosome 6"/>
</dbReference>
<gene>
    <name evidence="1" type="ORF">Patl1_15882</name>
</gene>
<dbReference type="EMBL" id="CM047902">
    <property type="protein sequence ID" value="KAJ0094266.1"/>
    <property type="molecule type" value="Genomic_DNA"/>
</dbReference>
<reference evidence="2" key="1">
    <citation type="journal article" date="2023" name="G3 (Bethesda)">
        <title>Genome assembly and association tests identify interacting loci associated with vigor, precocity, and sex in interspecific pistachio rootstocks.</title>
        <authorList>
            <person name="Palmer W."/>
            <person name="Jacygrad E."/>
            <person name="Sagayaradj S."/>
            <person name="Cavanaugh K."/>
            <person name="Han R."/>
            <person name="Bertier L."/>
            <person name="Beede B."/>
            <person name="Kafkas S."/>
            <person name="Golino D."/>
            <person name="Preece J."/>
            <person name="Michelmore R."/>
        </authorList>
    </citation>
    <scope>NUCLEOTIDE SEQUENCE [LARGE SCALE GENOMIC DNA]</scope>
</reference>
<proteinExistence type="predicted"/>
<sequence>MSLWKVMSLQKVVPKYQKGFPKVPSHLKGINSPR</sequence>
<evidence type="ECO:0000313" key="2">
    <source>
        <dbReference type="Proteomes" id="UP001164250"/>
    </source>
</evidence>
<name>A0ACC1B5U7_9ROSI</name>
<organism evidence="1 2">
    <name type="scientific">Pistacia atlantica</name>
    <dbReference type="NCBI Taxonomy" id="434234"/>
    <lineage>
        <taxon>Eukaryota</taxon>
        <taxon>Viridiplantae</taxon>
        <taxon>Streptophyta</taxon>
        <taxon>Embryophyta</taxon>
        <taxon>Tracheophyta</taxon>
        <taxon>Spermatophyta</taxon>
        <taxon>Magnoliopsida</taxon>
        <taxon>eudicotyledons</taxon>
        <taxon>Gunneridae</taxon>
        <taxon>Pentapetalae</taxon>
        <taxon>rosids</taxon>
        <taxon>malvids</taxon>
        <taxon>Sapindales</taxon>
        <taxon>Anacardiaceae</taxon>
        <taxon>Pistacia</taxon>
    </lineage>
</organism>
<comment type="caution">
    <text evidence="1">The sequence shown here is derived from an EMBL/GenBank/DDBJ whole genome shotgun (WGS) entry which is preliminary data.</text>
</comment>
<protein>
    <submittedName>
        <fullName evidence="1">Uncharacterized protein</fullName>
    </submittedName>
</protein>
<accession>A0ACC1B5U7</accession>